<accession>A0A5C5X9X2</accession>
<dbReference type="AlphaFoldDB" id="A0A5C5X9X2"/>
<dbReference type="InterPro" id="IPR018181">
    <property type="entry name" value="Heat_shock_70_CS"/>
</dbReference>
<dbReference type="PROSITE" id="PS00329">
    <property type="entry name" value="HSP70_2"/>
    <property type="match status" value="1"/>
</dbReference>
<organism evidence="5 6">
    <name type="scientific">Rubinisphaera italica</name>
    <dbReference type="NCBI Taxonomy" id="2527969"/>
    <lineage>
        <taxon>Bacteria</taxon>
        <taxon>Pseudomonadati</taxon>
        <taxon>Planctomycetota</taxon>
        <taxon>Planctomycetia</taxon>
        <taxon>Planctomycetales</taxon>
        <taxon>Planctomycetaceae</taxon>
        <taxon>Rubinisphaera</taxon>
    </lineage>
</organism>
<evidence type="ECO:0000256" key="3">
    <source>
        <dbReference type="ARBA" id="ARBA00022840"/>
    </source>
</evidence>
<dbReference type="Gene3D" id="2.60.34.10">
    <property type="entry name" value="Substrate Binding Domain Of DNAk, Chain A, domain 1"/>
    <property type="match status" value="1"/>
</dbReference>
<dbReference type="PROSITE" id="PS01036">
    <property type="entry name" value="HSP70_3"/>
    <property type="match status" value="1"/>
</dbReference>
<dbReference type="GO" id="GO:0140662">
    <property type="term" value="F:ATP-dependent protein folding chaperone"/>
    <property type="evidence" value="ECO:0007669"/>
    <property type="project" value="InterPro"/>
</dbReference>
<dbReference type="InterPro" id="IPR013126">
    <property type="entry name" value="Hsp_70_fam"/>
</dbReference>
<evidence type="ECO:0000313" key="5">
    <source>
        <dbReference type="EMBL" id="TWT59584.1"/>
    </source>
</evidence>
<dbReference type="SUPFAM" id="SSF53067">
    <property type="entry name" value="Actin-like ATPase domain"/>
    <property type="match status" value="2"/>
</dbReference>
<dbReference type="Pfam" id="PF00012">
    <property type="entry name" value="HSP70"/>
    <property type="match status" value="2"/>
</dbReference>
<keyword evidence="3 4" id="KW-0067">ATP-binding</keyword>
<comment type="similarity">
    <text evidence="1 4">Belongs to the heat shock protein 70 family.</text>
</comment>
<dbReference type="Gene3D" id="3.90.640.10">
    <property type="entry name" value="Actin, Chain A, domain 4"/>
    <property type="match status" value="1"/>
</dbReference>
<dbReference type="PRINTS" id="PR00301">
    <property type="entry name" value="HEATSHOCK70"/>
</dbReference>
<name>A0A5C5X9X2_9PLAN</name>
<gene>
    <name evidence="5" type="primary">hscC</name>
    <name evidence="5" type="ORF">Pan54_02910</name>
</gene>
<comment type="caution">
    <text evidence="5">The sequence shown here is derived from an EMBL/GenBank/DDBJ whole genome shotgun (WGS) entry which is preliminary data.</text>
</comment>
<dbReference type="Proteomes" id="UP000316095">
    <property type="component" value="Unassembled WGS sequence"/>
</dbReference>
<reference evidence="5 6" key="1">
    <citation type="submission" date="2019-02" db="EMBL/GenBank/DDBJ databases">
        <title>Deep-cultivation of Planctomycetes and their phenomic and genomic characterization uncovers novel biology.</title>
        <authorList>
            <person name="Wiegand S."/>
            <person name="Jogler M."/>
            <person name="Boedeker C."/>
            <person name="Pinto D."/>
            <person name="Vollmers J."/>
            <person name="Rivas-Marin E."/>
            <person name="Kohn T."/>
            <person name="Peeters S.H."/>
            <person name="Heuer A."/>
            <person name="Rast P."/>
            <person name="Oberbeckmann S."/>
            <person name="Bunk B."/>
            <person name="Jeske O."/>
            <person name="Meyerdierks A."/>
            <person name="Storesund J.E."/>
            <person name="Kallscheuer N."/>
            <person name="Luecker S."/>
            <person name="Lage O.M."/>
            <person name="Pohl T."/>
            <person name="Merkel B.J."/>
            <person name="Hornburger P."/>
            <person name="Mueller R.-W."/>
            <person name="Bruemmer F."/>
            <person name="Labrenz M."/>
            <person name="Spormann A.M."/>
            <person name="Op Den Camp H."/>
            <person name="Overmann J."/>
            <person name="Amann R."/>
            <person name="Jetten M.S.M."/>
            <person name="Mascher T."/>
            <person name="Medema M.H."/>
            <person name="Devos D.P."/>
            <person name="Kaster A.-K."/>
            <person name="Ovreas L."/>
            <person name="Rohde M."/>
            <person name="Galperin M.Y."/>
            <person name="Jogler C."/>
        </authorList>
    </citation>
    <scope>NUCLEOTIDE SEQUENCE [LARGE SCALE GENOMIC DNA]</scope>
    <source>
        <strain evidence="5 6">Pan54</strain>
    </source>
</reference>
<dbReference type="InterPro" id="IPR029047">
    <property type="entry name" value="HSP70_peptide-bd_sf"/>
</dbReference>
<dbReference type="Gene3D" id="3.30.420.40">
    <property type="match status" value="2"/>
</dbReference>
<dbReference type="FunFam" id="3.30.420.40:FF:000144">
    <property type="entry name" value="Molecular chaperone HscC"/>
    <property type="match status" value="1"/>
</dbReference>
<evidence type="ECO:0000256" key="4">
    <source>
        <dbReference type="RuleBase" id="RU003322"/>
    </source>
</evidence>
<dbReference type="EMBL" id="SJPG01000001">
    <property type="protein sequence ID" value="TWT59584.1"/>
    <property type="molecule type" value="Genomic_DNA"/>
</dbReference>
<dbReference type="OrthoDB" id="9766019at2"/>
<dbReference type="PROSITE" id="PS00297">
    <property type="entry name" value="HSP70_1"/>
    <property type="match status" value="1"/>
</dbReference>
<keyword evidence="2 4" id="KW-0547">Nucleotide-binding</keyword>
<proteinExistence type="inferred from homology"/>
<keyword evidence="6" id="KW-1185">Reference proteome</keyword>
<evidence type="ECO:0000256" key="1">
    <source>
        <dbReference type="ARBA" id="ARBA00007381"/>
    </source>
</evidence>
<dbReference type="RefSeq" id="WP_146501764.1">
    <property type="nucleotide sequence ID" value="NZ_SJPG01000001.1"/>
</dbReference>
<dbReference type="InterPro" id="IPR043129">
    <property type="entry name" value="ATPase_NBD"/>
</dbReference>
<dbReference type="PANTHER" id="PTHR19375">
    <property type="entry name" value="HEAT SHOCK PROTEIN 70KDA"/>
    <property type="match status" value="1"/>
</dbReference>
<protein>
    <submittedName>
        <fullName evidence="5">Chaperone protein HscC</fullName>
    </submittedName>
</protein>
<evidence type="ECO:0000313" key="6">
    <source>
        <dbReference type="Proteomes" id="UP000316095"/>
    </source>
</evidence>
<dbReference type="SUPFAM" id="SSF100920">
    <property type="entry name" value="Heat shock protein 70kD (HSP70), peptide-binding domain"/>
    <property type="match status" value="1"/>
</dbReference>
<dbReference type="GO" id="GO:0005524">
    <property type="term" value="F:ATP binding"/>
    <property type="evidence" value="ECO:0007669"/>
    <property type="project" value="UniProtKB-KW"/>
</dbReference>
<evidence type="ECO:0000256" key="2">
    <source>
        <dbReference type="ARBA" id="ARBA00022741"/>
    </source>
</evidence>
<sequence>MILGIDLGTTNSLCAVFRNGQPELIPNSHGDLLTPSVVGLLESGELLVGEPAREQRVTRPQAVASRFKRLMGTKELLKLGSNKWNAEELSSFVLKTLKQDAEAYLGEEITEAVITVPAYFNDLQRRSTKIAGELAGLKVRRIINEPTAAALAYGFHDRDAEKHLLVIDLGGGTFDVTLMEVFEGTLEIIASAGESTLGGEDFTDRLAGSLLESQKLHLESAEIQHPQLVARLREECEQAKRKFGSASQVTIRIPDHEGNFSTEPESLTITSEDFTKIVTPLLDRIRRPIARVLRDAGRSAEQIDDVILVGGATRMPVLNQCVKEMFGKEPMCQHNPDEVVAIGAAIQAALIVNDAAVQDIVMTDVCPFTLGVEVVKQFAGRDVNGFYLPIIHRNTTLPISKEEVVSTVRANQRQTNVRVYQGEHRKVEDNIFLGELTVKDIPLGPAGTPICIRFTYDLNGLLEVEAFVPNSEKRFRTVLTNHAQHLSEAEVQSAVKKLENIKFYPRDEAQHQRLLQFSERVLGEIAPDERQQFEEIIDSYEQAMSSGDREFFFEVRSFLIARLNEIGFPYEEPSNENDSDDSN</sequence>